<dbReference type="EC" id="2.5.1.3" evidence="4"/>
<evidence type="ECO:0000259" key="3">
    <source>
        <dbReference type="Pfam" id="PF02581"/>
    </source>
</evidence>
<dbReference type="InterPro" id="IPR036206">
    <property type="entry name" value="ThiamineP_synth_sf"/>
</dbReference>
<sequence>MNASNQADRCRIVLVAPPLGDGDALAGLLKKALSGGDAASVILDSSGLDEAMFQAAAQKAVPVIQDAGVAALILNDTRAAGRVGADGVHVEGKIADLAEVIERHSPKLIVGMGNLRDRHGALEIGELQPDYVMFGKVGADKKPEPHSRNINLAEWWASMVDIPCIVQAGNTLASIERTVATGAEFVALGAAIFESADPAEAMREANRLLDETAPRFEN</sequence>
<dbReference type="NCBIfam" id="NF005080">
    <property type="entry name" value="PRK06512.1"/>
    <property type="match status" value="1"/>
</dbReference>
<dbReference type="Gene3D" id="3.20.20.70">
    <property type="entry name" value="Aldolase class I"/>
    <property type="match status" value="1"/>
</dbReference>
<dbReference type="PANTHER" id="PTHR20857">
    <property type="entry name" value="THIAMINE-PHOSPHATE PYROPHOSPHORYLASE"/>
    <property type="match status" value="1"/>
</dbReference>
<dbReference type="Pfam" id="PF02581">
    <property type="entry name" value="TMP-TENI"/>
    <property type="match status" value="1"/>
</dbReference>
<gene>
    <name evidence="4" type="ORF">C5748_08900</name>
</gene>
<name>A0A2S9ITT9_9HYPH</name>
<dbReference type="RefSeq" id="WP_105741575.1">
    <property type="nucleotide sequence ID" value="NZ_PVBR01000005.1"/>
</dbReference>
<dbReference type="GO" id="GO:0009228">
    <property type="term" value="P:thiamine biosynthetic process"/>
    <property type="evidence" value="ECO:0007669"/>
    <property type="project" value="UniProtKB-KW"/>
</dbReference>
<keyword evidence="5" id="KW-1185">Reference proteome</keyword>
<protein>
    <submittedName>
        <fullName evidence="4">Thiamine phosphate synthase</fullName>
        <ecNumber evidence="4">2.5.1.3</ecNumber>
    </submittedName>
</protein>
<keyword evidence="4" id="KW-0808">Transferase</keyword>
<comment type="pathway">
    <text evidence="1">Cofactor biosynthesis; thiamine diphosphate biosynthesis.</text>
</comment>
<evidence type="ECO:0000256" key="1">
    <source>
        <dbReference type="ARBA" id="ARBA00004948"/>
    </source>
</evidence>
<evidence type="ECO:0000313" key="5">
    <source>
        <dbReference type="Proteomes" id="UP000239434"/>
    </source>
</evidence>
<keyword evidence="2" id="KW-0784">Thiamine biosynthesis</keyword>
<dbReference type="AlphaFoldDB" id="A0A2S9ITT9"/>
<dbReference type="InterPro" id="IPR013785">
    <property type="entry name" value="Aldolase_TIM"/>
</dbReference>
<feature type="domain" description="Thiamine phosphate synthase/TenI" evidence="3">
    <location>
        <begin position="14"/>
        <end position="192"/>
    </location>
</feature>
<evidence type="ECO:0000256" key="2">
    <source>
        <dbReference type="ARBA" id="ARBA00022977"/>
    </source>
</evidence>
<proteinExistence type="predicted"/>
<dbReference type="GO" id="GO:0005737">
    <property type="term" value="C:cytoplasm"/>
    <property type="evidence" value="ECO:0007669"/>
    <property type="project" value="TreeGrafter"/>
</dbReference>
<dbReference type="PANTHER" id="PTHR20857:SF15">
    <property type="entry name" value="THIAMINE-PHOSPHATE SYNTHASE"/>
    <property type="match status" value="1"/>
</dbReference>
<dbReference type="EMBL" id="PVBR01000005">
    <property type="protein sequence ID" value="PRD43953.1"/>
    <property type="molecule type" value="Genomic_DNA"/>
</dbReference>
<dbReference type="InterPro" id="IPR022998">
    <property type="entry name" value="ThiamineP_synth_TenI"/>
</dbReference>
<reference evidence="4 5" key="1">
    <citation type="submission" date="2018-02" db="EMBL/GenBank/DDBJ databases">
        <title>The draft genome of Phyllobacterium sp. 1N-3.</title>
        <authorList>
            <person name="Liu L."/>
            <person name="Li L."/>
            <person name="Zhang X."/>
            <person name="Wang T."/>
            <person name="Liang L."/>
        </authorList>
    </citation>
    <scope>NUCLEOTIDE SEQUENCE [LARGE SCALE GENOMIC DNA]</scope>
    <source>
        <strain evidence="4 5">1N-3</strain>
    </source>
</reference>
<dbReference type="GO" id="GO:0004789">
    <property type="term" value="F:thiamine-phosphate diphosphorylase activity"/>
    <property type="evidence" value="ECO:0007669"/>
    <property type="project" value="UniProtKB-EC"/>
</dbReference>
<accession>A0A2S9ITT9</accession>
<comment type="caution">
    <text evidence="4">The sequence shown here is derived from an EMBL/GenBank/DDBJ whole genome shotgun (WGS) entry which is preliminary data.</text>
</comment>
<evidence type="ECO:0000313" key="4">
    <source>
        <dbReference type="EMBL" id="PRD43953.1"/>
    </source>
</evidence>
<dbReference type="CDD" id="cd00564">
    <property type="entry name" value="TMP_TenI"/>
    <property type="match status" value="1"/>
</dbReference>
<dbReference type="SUPFAM" id="SSF51391">
    <property type="entry name" value="Thiamin phosphate synthase"/>
    <property type="match status" value="1"/>
</dbReference>
<organism evidence="4 5">
    <name type="scientific">Phyllobacterium phragmitis</name>
    <dbReference type="NCBI Taxonomy" id="2670329"/>
    <lineage>
        <taxon>Bacteria</taxon>
        <taxon>Pseudomonadati</taxon>
        <taxon>Pseudomonadota</taxon>
        <taxon>Alphaproteobacteria</taxon>
        <taxon>Hyphomicrobiales</taxon>
        <taxon>Phyllobacteriaceae</taxon>
        <taxon>Phyllobacterium</taxon>
    </lineage>
</organism>
<dbReference type="Proteomes" id="UP000239434">
    <property type="component" value="Unassembled WGS sequence"/>
</dbReference>